<accession>A0A6G1E977</accession>
<evidence type="ECO:0000256" key="1">
    <source>
        <dbReference type="SAM" id="MobiDB-lite"/>
    </source>
</evidence>
<evidence type="ECO:0000313" key="4">
    <source>
        <dbReference type="Proteomes" id="UP000479710"/>
    </source>
</evidence>
<evidence type="ECO:0000313" key="3">
    <source>
        <dbReference type="EMBL" id="KAF0921309.1"/>
    </source>
</evidence>
<dbReference type="Pfam" id="PF25597">
    <property type="entry name" value="SH3_retrovirus"/>
    <property type="match status" value="1"/>
</dbReference>
<sequence length="125" mass="13608">MKVEAPATSVDDDLGRQPRPTRDRRHSGLRKERGRRGRNFGRAHQRAAKATVGDDVGSSFGAHGAGQTRGGGGVDRSRGSGFCSRAGRRRAEEGQRTGAKAWRFYDPTTRRAVVSRDAVFDEPVS</sequence>
<protein>
    <recommendedName>
        <fullName evidence="2">Retroviral polymerase SH3-like domain-containing protein</fullName>
    </recommendedName>
</protein>
<organism evidence="3 4">
    <name type="scientific">Oryza meyeriana var. granulata</name>
    <dbReference type="NCBI Taxonomy" id="110450"/>
    <lineage>
        <taxon>Eukaryota</taxon>
        <taxon>Viridiplantae</taxon>
        <taxon>Streptophyta</taxon>
        <taxon>Embryophyta</taxon>
        <taxon>Tracheophyta</taxon>
        <taxon>Spermatophyta</taxon>
        <taxon>Magnoliopsida</taxon>
        <taxon>Liliopsida</taxon>
        <taxon>Poales</taxon>
        <taxon>Poaceae</taxon>
        <taxon>BOP clade</taxon>
        <taxon>Oryzoideae</taxon>
        <taxon>Oryzeae</taxon>
        <taxon>Oryzinae</taxon>
        <taxon>Oryza</taxon>
        <taxon>Oryza meyeriana</taxon>
    </lineage>
</organism>
<evidence type="ECO:0000259" key="2">
    <source>
        <dbReference type="Pfam" id="PF25597"/>
    </source>
</evidence>
<gene>
    <name evidence="3" type="ORF">E2562_003110</name>
</gene>
<name>A0A6G1E977_9ORYZ</name>
<comment type="caution">
    <text evidence="3">The sequence shown here is derived from an EMBL/GenBank/DDBJ whole genome shotgun (WGS) entry which is preliminary data.</text>
</comment>
<feature type="compositionally biased region" description="Gly residues" evidence="1">
    <location>
        <begin position="63"/>
        <end position="74"/>
    </location>
</feature>
<dbReference type="InterPro" id="IPR057670">
    <property type="entry name" value="SH3_retrovirus"/>
</dbReference>
<feature type="compositionally biased region" description="Basic residues" evidence="1">
    <location>
        <begin position="22"/>
        <end position="47"/>
    </location>
</feature>
<dbReference type="Proteomes" id="UP000479710">
    <property type="component" value="Unassembled WGS sequence"/>
</dbReference>
<proteinExistence type="predicted"/>
<reference evidence="3 4" key="1">
    <citation type="submission" date="2019-11" db="EMBL/GenBank/DDBJ databases">
        <title>Whole genome sequence of Oryza granulata.</title>
        <authorList>
            <person name="Li W."/>
        </authorList>
    </citation>
    <scope>NUCLEOTIDE SEQUENCE [LARGE SCALE GENOMIC DNA]</scope>
    <source>
        <strain evidence="4">cv. Menghai</strain>
        <tissue evidence="3">Leaf</tissue>
    </source>
</reference>
<keyword evidence="4" id="KW-1185">Reference proteome</keyword>
<dbReference type="EMBL" id="SPHZ02000004">
    <property type="protein sequence ID" value="KAF0921309.1"/>
    <property type="molecule type" value="Genomic_DNA"/>
</dbReference>
<feature type="domain" description="Retroviral polymerase SH3-like" evidence="2">
    <location>
        <begin position="97"/>
        <end position="123"/>
    </location>
</feature>
<feature type="region of interest" description="Disordered" evidence="1">
    <location>
        <begin position="1"/>
        <end position="98"/>
    </location>
</feature>
<dbReference type="AlphaFoldDB" id="A0A6G1E977"/>